<keyword evidence="7 11" id="KW-1015">Disulfide bond</keyword>
<evidence type="ECO:0000256" key="9">
    <source>
        <dbReference type="ARBA" id="ARBA00031262"/>
    </source>
</evidence>
<feature type="disulfide bond" evidence="11">
    <location>
        <begin position="199"/>
        <end position="205"/>
    </location>
</feature>
<feature type="disulfide bond" evidence="11">
    <location>
        <begin position="146"/>
        <end position="259"/>
    </location>
</feature>
<dbReference type="PANTHER" id="PTHR11195">
    <property type="entry name" value="DESTABILASE-RELATED"/>
    <property type="match status" value="1"/>
</dbReference>
<evidence type="ECO:0000256" key="11">
    <source>
        <dbReference type="PIRSR" id="PIRSR608597-3"/>
    </source>
</evidence>
<dbReference type="InterPro" id="IPR023346">
    <property type="entry name" value="Lysozyme-like_dom_sf"/>
</dbReference>
<dbReference type="GO" id="GO:0003796">
    <property type="term" value="F:lysozyme activity"/>
    <property type="evidence" value="ECO:0007669"/>
    <property type="project" value="UniProtKB-EC"/>
</dbReference>
<comment type="catalytic activity">
    <reaction evidence="1">
        <text>Hydrolysis of (1-&gt;4)-beta-linkages between N-acetylmuramic acid and N-acetyl-D-glucosamine residues in a peptidoglycan and between N-acetyl-D-glucosamine residues in chitodextrins.</text>
        <dbReference type="EC" id="3.2.1.17"/>
    </reaction>
</comment>
<evidence type="ECO:0000256" key="2">
    <source>
        <dbReference type="ARBA" id="ARBA00012732"/>
    </source>
</evidence>
<evidence type="ECO:0000313" key="13">
    <source>
        <dbReference type="EMBL" id="KAK0401663.1"/>
    </source>
</evidence>
<dbReference type="EMBL" id="JAUCMV010000004">
    <property type="protein sequence ID" value="KAK0401663.1"/>
    <property type="molecule type" value="Genomic_DNA"/>
</dbReference>
<feature type="active site" description="Nucleophile" evidence="10">
    <location>
        <position position="162"/>
    </location>
</feature>
<gene>
    <name evidence="13" type="ORF">QR680_015903</name>
</gene>
<organism evidence="13 14">
    <name type="scientific">Steinernema hermaphroditum</name>
    <dbReference type="NCBI Taxonomy" id="289476"/>
    <lineage>
        <taxon>Eukaryota</taxon>
        <taxon>Metazoa</taxon>
        <taxon>Ecdysozoa</taxon>
        <taxon>Nematoda</taxon>
        <taxon>Chromadorea</taxon>
        <taxon>Rhabditida</taxon>
        <taxon>Tylenchina</taxon>
        <taxon>Panagrolaimomorpha</taxon>
        <taxon>Strongyloidoidea</taxon>
        <taxon>Steinernematidae</taxon>
        <taxon>Steinernema</taxon>
    </lineage>
</organism>
<accession>A0AA39H9D3</accession>
<dbReference type="PANTHER" id="PTHR11195:SF13">
    <property type="entry name" value="INVERTEBRATE-TYPE LYSOZYME 2-RELATED"/>
    <property type="match status" value="1"/>
</dbReference>
<dbReference type="Proteomes" id="UP001175271">
    <property type="component" value="Unassembled WGS sequence"/>
</dbReference>
<evidence type="ECO:0000256" key="4">
    <source>
        <dbReference type="ARBA" id="ARBA00022638"/>
    </source>
</evidence>
<feature type="disulfide bond" evidence="11">
    <location>
        <begin position="148"/>
        <end position="154"/>
    </location>
</feature>
<dbReference type="GO" id="GO:0031640">
    <property type="term" value="P:killing of cells of another organism"/>
    <property type="evidence" value="ECO:0007669"/>
    <property type="project" value="UniProtKB-KW"/>
</dbReference>
<dbReference type="EC" id="3.2.1.17" evidence="2"/>
<dbReference type="InterPro" id="IPR008597">
    <property type="entry name" value="Invert_lysozyme"/>
</dbReference>
<keyword evidence="12" id="KW-0732">Signal</keyword>
<dbReference type="FunFam" id="1.10.530.10:FF:000023">
    <property type="entry name" value="Invertebrate-type lysozyme"/>
    <property type="match status" value="1"/>
</dbReference>
<dbReference type="PROSITE" id="PS51909">
    <property type="entry name" value="LYSOZYME_I"/>
    <property type="match status" value="2"/>
</dbReference>
<evidence type="ECO:0000313" key="14">
    <source>
        <dbReference type="Proteomes" id="UP001175271"/>
    </source>
</evidence>
<feature type="disulfide bond" evidence="11">
    <location>
        <begin position="143"/>
        <end position="227"/>
    </location>
</feature>
<evidence type="ECO:0000256" key="10">
    <source>
        <dbReference type="PIRSR" id="PIRSR608597-1"/>
    </source>
</evidence>
<dbReference type="SUPFAM" id="SSF53955">
    <property type="entry name" value="Lysozyme-like"/>
    <property type="match status" value="2"/>
</dbReference>
<reference evidence="13" key="1">
    <citation type="submission" date="2023-06" db="EMBL/GenBank/DDBJ databases">
        <title>Genomic analysis of the entomopathogenic nematode Steinernema hermaphroditum.</title>
        <authorList>
            <person name="Schwarz E.M."/>
            <person name="Heppert J.K."/>
            <person name="Baniya A."/>
            <person name="Schwartz H.T."/>
            <person name="Tan C.-H."/>
            <person name="Antoshechkin I."/>
            <person name="Sternberg P.W."/>
            <person name="Goodrich-Blair H."/>
            <person name="Dillman A.R."/>
        </authorList>
    </citation>
    <scope>NUCLEOTIDE SEQUENCE</scope>
    <source>
        <strain evidence="13">PS9179</strain>
        <tissue evidence="13">Whole animal</tissue>
    </source>
</reference>
<name>A0AA39H9D3_9BILA</name>
<keyword evidence="3" id="KW-0929">Antimicrobial</keyword>
<dbReference type="GO" id="GO:0050830">
    <property type="term" value="P:defense response to Gram-positive bacterium"/>
    <property type="evidence" value="ECO:0007669"/>
    <property type="project" value="TreeGrafter"/>
</dbReference>
<keyword evidence="4" id="KW-0081">Bacteriolytic enzyme</keyword>
<feature type="disulfide bond" evidence="11">
    <location>
        <begin position="181"/>
        <end position="209"/>
    </location>
</feature>
<evidence type="ECO:0000256" key="6">
    <source>
        <dbReference type="ARBA" id="ARBA00023022"/>
    </source>
</evidence>
<feature type="active site" description="Proton donor" evidence="10">
    <location>
        <position position="151"/>
    </location>
</feature>
<keyword evidence="5" id="KW-0378">Hydrolase</keyword>
<feature type="signal peptide" evidence="12">
    <location>
        <begin position="1"/>
        <end position="17"/>
    </location>
</feature>
<sequence length="260" mass="28332">MLHKSLPFVFFITFAASKDCLQCICELESGCAPIGCNMDQGTLSCGYFQIKLPYYIDCGTPGQQPGESTEAAWKRCADDYSCAVQCVESYINRYAGNCPGKGYCERMSRLHNGGPNGCNTGVIMMLKSVLLALFVAVVVSKDCLRCICEVESGCRAIGCNRDKGSDSCGYYQIKLPYYIDCGTPGKQPGESNETAWRRCANDYNCATQCVNAYIKRYSEKCPGKGSCEKTARLHNGGPNGCNVGGTVGYWQKVQRCCGCN</sequence>
<comment type="caution">
    <text evidence="13">The sequence shown here is derived from an EMBL/GenBank/DDBJ whole genome shotgun (WGS) entry which is preliminary data.</text>
</comment>
<feature type="chain" id="PRO_5041402510" description="lysozyme" evidence="12">
    <location>
        <begin position="18"/>
        <end position="260"/>
    </location>
</feature>
<feature type="disulfide bond" evidence="11">
    <location>
        <begin position="159"/>
        <end position="168"/>
    </location>
</feature>
<keyword evidence="6" id="KW-0044">Antibiotic</keyword>
<evidence type="ECO:0000256" key="8">
    <source>
        <dbReference type="ARBA" id="ARBA00023295"/>
    </source>
</evidence>
<evidence type="ECO:0000256" key="1">
    <source>
        <dbReference type="ARBA" id="ARBA00000632"/>
    </source>
</evidence>
<protein>
    <recommendedName>
        <fullName evidence="2">lysozyme</fullName>
        <ecNumber evidence="2">3.2.1.17</ecNumber>
    </recommendedName>
    <alternativeName>
        <fullName evidence="9">1,4-beta-N-acetylmuramidase</fullName>
    </alternativeName>
</protein>
<keyword evidence="14" id="KW-1185">Reference proteome</keyword>
<evidence type="ECO:0000256" key="5">
    <source>
        <dbReference type="ARBA" id="ARBA00022801"/>
    </source>
</evidence>
<dbReference type="Gene3D" id="1.10.530.10">
    <property type="match status" value="2"/>
</dbReference>
<dbReference type="Pfam" id="PF05497">
    <property type="entry name" value="Destabilase"/>
    <property type="match status" value="2"/>
</dbReference>
<proteinExistence type="predicted"/>
<evidence type="ECO:0000256" key="3">
    <source>
        <dbReference type="ARBA" id="ARBA00022529"/>
    </source>
</evidence>
<evidence type="ECO:0000256" key="7">
    <source>
        <dbReference type="ARBA" id="ARBA00023157"/>
    </source>
</evidence>
<dbReference type="CDD" id="cd16890">
    <property type="entry name" value="lyz_i"/>
    <property type="match status" value="1"/>
</dbReference>
<dbReference type="AlphaFoldDB" id="A0AA39H9D3"/>
<evidence type="ECO:0000256" key="12">
    <source>
        <dbReference type="SAM" id="SignalP"/>
    </source>
</evidence>
<keyword evidence="8" id="KW-0326">Glycosidase</keyword>